<evidence type="ECO:0000256" key="3">
    <source>
        <dbReference type="ARBA" id="ARBA00007164"/>
    </source>
</evidence>
<dbReference type="SUPFAM" id="SSF69189">
    <property type="entry name" value="Penicillin-binding protein associated domain"/>
    <property type="match status" value="1"/>
</dbReference>
<evidence type="ECO:0000256" key="6">
    <source>
        <dbReference type="ARBA" id="ARBA00022670"/>
    </source>
</evidence>
<name>A0ABS1EBQ2_9BURK</name>
<dbReference type="RefSeq" id="WP_200236085.1">
    <property type="nucleotide sequence ID" value="NZ_JAENGP010000009.1"/>
</dbReference>
<dbReference type="InterPro" id="IPR018044">
    <property type="entry name" value="Peptidase_S11"/>
</dbReference>
<dbReference type="PRINTS" id="PR00725">
    <property type="entry name" value="DADACBPTASE1"/>
</dbReference>
<dbReference type="PANTHER" id="PTHR21581:SF6">
    <property type="entry name" value="TRAFFICKING PROTEIN PARTICLE COMPLEX SUBUNIT 12"/>
    <property type="match status" value="1"/>
</dbReference>
<gene>
    <name evidence="15" type="ORF">JHL22_08785</name>
</gene>
<keyword evidence="7" id="KW-0732">Signal</keyword>
<comment type="catalytic activity">
    <reaction evidence="12">
        <text>Preferential cleavage: (Ac)2-L-Lys-D-Ala-|-D-Ala. Also transpeptidation of peptidyl-alanyl moieties that are N-acyl substituents of D-alanine.</text>
        <dbReference type="EC" id="3.4.16.4"/>
    </reaction>
</comment>
<dbReference type="Pfam" id="PF07943">
    <property type="entry name" value="PBP5_C"/>
    <property type="match status" value="1"/>
</dbReference>
<evidence type="ECO:0000313" key="15">
    <source>
        <dbReference type="EMBL" id="MBK1781312.1"/>
    </source>
</evidence>
<evidence type="ECO:0000256" key="12">
    <source>
        <dbReference type="ARBA" id="ARBA00034000"/>
    </source>
</evidence>
<evidence type="ECO:0000256" key="8">
    <source>
        <dbReference type="ARBA" id="ARBA00022801"/>
    </source>
</evidence>
<evidence type="ECO:0000256" key="11">
    <source>
        <dbReference type="ARBA" id="ARBA00023316"/>
    </source>
</evidence>
<dbReference type="Proteomes" id="UP000635316">
    <property type="component" value="Unassembled WGS sequence"/>
</dbReference>
<evidence type="ECO:0000256" key="2">
    <source>
        <dbReference type="ARBA" id="ARBA00004752"/>
    </source>
</evidence>
<keyword evidence="6" id="KW-0645">Protease</keyword>
<keyword evidence="11" id="KW-0961">Cell wall biogenesis/degradation</keyword>
<comment type="caution">
    <text evidence="15">The sequence shown here is derived from an EMBL/GenBank/DDBJ whole genome shotgun (WGS) entry which is preliminary data.</text>
</comment>
<dbReference type="InterPro" id="IPR037167">
    <property type="entry name" value="Peptidase_S11_C_sf"/>
</dbReference>
<sequence length="429" mass="46427">MSSSRLFLGLIVVALAGGGYYYYDKNKTPAQAETTVNGSVVTSVLNNPAAVAAQTPEIRSSISLTNEQTPVVSEFASVAPPSPPVKAWMVFDATSNQIIGNVEPDMKLAPASLTKLMTASLVFAALDDKRISLDQMVTVSEKAWKTGGSRMFIEVNKQVSVGDLLQGMIVQSGNDATIQLAEVVAGSEGVFVGQMNQEAKTFGMNDTHFADPTGLPSPDTYTTVRDLSVLAQHIIKDYPSYYHYFSQPEFTFNKIKQPNRNGLLYRNIGVDGLKTGHTDDAGYCLISTAERDGRRIITIVVGADSVRAREQVSQTLLDWGFQNFSDKTVAEAGKPLVQPRVWEGETKQVNLGSLNPVTVTVPRGQENAVQVVTQYNGKLVAPLAKGQTVGNVQFVLDGKILKQEPLVVTEAVAQAGFVGRMWDKLLGMF</sequence>
<evidence type="ECO:0000256" key="10">
    <source>
        <dbReference type="ARBA" id="ARBA00022984"/>
    </source>
</evidence>
<keyword evidence="9" id="KW-0133">Cell shape</keyword>
<dbReference type="Pfam" id="PF00768">
    <property type="entry name" value="Peptidase_S11"/>
    <property type="match status" value="1"/>
</dbReference>
<evidence type="ECO:0000256" key="13">
    <source>
        <dbReference type="RuleBase" id="RU004016"/>
    </source>
</evidence>
<evidence type="ECO:0000256" key="1">
    <source>
        <dbReference type="ARBA" id="ARBA00003217"/>
    </source>
</evidence>
<dbReference type="EC" id="3.4.16.4" evidence="4"/>
<reference evidence="15 16" key="1">
    <citation type="submission" date="2020-12" db="EMBL/GenBank/DDBJ databases">
        <authorList>
            <person name="Lu T."/>
            <person name="Wang Q."/>
            <person name="Han X."/>
        </authorList>
    </citation>
    <scope>NUCLEOTIDE SEQUENCE [LARGE SCALE GENOMIC DNA]</scope>
    <source>
        <strain evidence="15 16">WQ 585</strain>
    </source>
</reference>
<comment type="function">
    <text evidence="1">Removes C-terminal D-alanyl residues from sugar-peptide cell wall precursors.</text>
</comment>
<keyword evidence="5 15" id="KW-0121">Carboxypeptidase</keyword>
<keyword evidence="8" id="KW-0378">Hydrolase</keyword>
<comment type="pathway">
    <text evidence="2">Cell wall biogenesis; peptidoglycan biosynthesis.</text>
</comment>
<dbReference type="InterPro" id="IPR012907">
    <property type="entry name" value="Peptidase_S11_C"/>
</dbReference>
<protein>
    <recommendedName>
        <fullName evidence="4">serine-type D-Ala-D-Ala carboxypeptidase</fullName>
        <ecNumber evidence="4">3.4.16.4</ecNumber>
    </recommendedName>
</protein>
<evidence type="ECO:0000256" key="7">
    <source>
        <dbReference type="ARBA" id="ARBA00022729"/>
    </source>
</evidence>
<dbReference type="InterPro" id="IPR015956">
    <property type="entry name" value="Peniciliin-bd_prot_C_sf"/>
</dbReference>
<proteinExistence type="inferred from homology"/>
<evidence type="ECO:0000256" key="9">
    <source>
        <dbReference type="ARBA" id="ARBA00022960"/>
    </source>
</evidence>
<keyword evidence="16" id="KW-1185">Reference proteome</keyword>
<evidence type="ECO:0000256" key="5">
    <source>
        <dbReference type="ARBA" id="ARBA00022645"/>
    </source>
</evidence>
<evidence type="ECO:0000313" key="16">
    <source>
        <dbReference type="Proteomes" id="UP000635316"/>
    </source>
</evidence>
<feature type="domain" description="Peptidase S11 D-Ala-D-Ala carboxypeptidase A C-terminal" evidence="14">
    <location>
        <begin position="324"/>
        <end position="414"/>
    </location>
</feature>
<dbReference type="GO" id="GO:0004180">
    <property type="term" value="F:carboxypeptidase activity"/>
    <property type="evidence" value="ECO:0007669"/>
    <property type="project" value="UniProtKB-KW"/>
</dbReference>
<keyword evidence="10" id="KW-0573">Peptidoglycan synthesis</keyword>
<dbReference type="EMBL" id="JAENGP010000009">
    <property type="protein sequence ID" value="MBK1781312.1"/>
    <property type="molecule type" value="Genomic_DNA"/>
</dbReference>
<evidence type="ECO:0000259" key="14">
    <source>
        <dbReference type="SMART" id="SM00936"/>
    </source>
</evidence>
<dbReference type="InterPro" id="IPR001967">
    <property type="entry name" value="Peptidase_S11_N"/>
</dbReference>
<dbReference type="InterPro" id="IPR012338">
    <property type="entry name" value="Beta-lactam/transpept-like"/>
</dbReference>
<evidence type="ECO:0000256" key="4">
    <source>
        <dbReference type="ARBA" id="ARBA00012448"/>
    </source>
</evidence>
<dbReference type="SMART" id="SM00936">
    <property type="entry name" value="PBP5_C"/>
    <property type="match status" value="1"/>
</dbReference>
<dbReference type="PANTHER" id="PTHR21581">
    <property type="entry name" value="D-ALANYL-D-ALANINE CARBOXYPEPTIDASE"/>
    <property type="match status" value="1"/>
</dbReference>
<organism evidence="15 16">
    <name type="scientific">Advenella mandrilli</name>
    <dbReference type="NCBI Taxonomy" id="2800330"/>
    <lineage>
        <taxon>Bacteria</taxon>
        <taxon>Pseudomonadati</taxon>
        <taxon>Pseudomonadota</taxon>
        <taxon>Betaproteobacteria</taxon>
        <taxon>Burkholderiales</taxon>
        <taxon>Alcaligenaceae</taxon>
    </lineage>
</organism>
<comment type="similarity">
    <text evidence="3 13">Belongs to the peptidase S11 family.</text>
</comment>
<dbReference type="Gene3D" id="3.40.710.10">
    <property type="entry name" value="DD-peptidase/beta-lactamase superfamily"/>
    <property type="match status" value="1"/>
</dbReference>
<dbReference type="SUPFAM" id="SSF56601">
    <property type="entry name" value="beta-lactamase/transpeptidase-like"/>
    <property type="match status" value="1"/>
</dbReference>
<accession>A0ABS1EBQ2</accession>
<dbReference type="Gene3D" id="2.60.410.10">
    <property type="entry name" value="D-Ala-D-Ala carboxypeptidase, C-terminal domain"/>
    <property type="match status" value="1"/>
</dbReference>